<dbReference type="EMBL" id="FN543104">
    <property type="protein sequence ID" value="CBA28210.1"/>
    <property type="molecule type" value="Genomic_DNA"/>
</dbReference>
<gene>
    <name evidence="6" type="ORF">Csp_A06140</name>
</gene>
<feature type="region of interest" description="Disordered" evidence="4">
    <location>
        <begin position="199"/>
        <end position="219"/>
    </location>
</feature>
<dbReference type="InterPro" id="IPR001343">
    <property type="entry name" value="Hemolysn_Ca-bd"/>
</dbReference>
<protein>
    <recommendedName>
        <fullName evidence="5">Haemolysin-type calcium binding-related domain-containing protein</fullName>
    </recommendedName>
</protein>
<feature type="compositionally biased region" description="Polar residues" evidence="4">
    <location>
        <begin position="199"/>
        <end position="216"/>
    </location>
</feature>
<feature type="compositionally biased region" description="Low complexity" evidence="4">
    <location>
        <begin position="242"/>
        <end position="265"/>
    </location>
</feature>
<feature type="domain" description="Haemolysin-type calcium binding-related" evidence="5">
    <location>
        <begin position="1065"/>
        <end position="1095"/>
    </location>
</feature>
<dbReference type="PANTHER" id="PTHR38340">
    <property type="entry name" value="S-LAYER PROTEIN"/>
    <property type="match status" value="1"/>
</dbReference>
<dbReference type="InterPro" id="IPR050557">
    <property type="entry name" value="RTX_toxin/Mannuronan_C5-epim"/>
</dbReference>
<dbReference type="InterPro" id="IPR011049">
    <property type="entry name" value="Serralysin-like_metalloprot_C"/>
</dbReference>
<feature type="region of interest" description="Disordered" evidence="4">
    <location>
        <begin position="242"/>
        <end position="270"/>
    </location>
</feature>
<dbReference type="PROSITE" id="PS00330">
    <property type="entry name" value="HEMOLYSIN_CALCIUM"/>
    <property type="match status" value="13"/>
</dbReference>
<dbReference type="Gene3D" id="2.150.10.10">
    <property type="entry name" value="Serralysin-like metalloprotease, C-terminal"/>
    <property type="match status" value="8"/>
</dbReference>
<dbReference type="Pfam" id="PF06594">
    <property type="entry name" value="HCBP_related"/>
    <property type="match status" value="1"/>
</dbReference>
<dbReference type="GO" id="GO:0005509">
    <property type="term" value="F:calcium ion binding"/>
    <property type="evidence" value="ECO:0007669"/>
    <property type="project" value="InterPro"/>
</dbReference>
<dbReference type="InterPro" id="IPR018247">
    <property type="entry name" value="EF_Hand_1_Ca_BS"/>
</dbReference>
<dbReference type="Pfam" id="PF00353">
    <property type="entry name" value="HemolysinCabind"/>
    <property type="match status" value="11"/>
</dbReference>
<evidence type="ECO:0000256" key="4">
    <source>
        <dbReference type="SAM" id="MobiDB-lite"/>
    </source>
</evidence>
<dbReference type="InterPro" id="IPR018511">
    <property type="entry name" value="Hemolysin-typ_Ca-bd_CS"/>
</dbReference>
<evidence type="ECO:0000256" key="1">
    <source>
        <dbReference type="ARBA" id="ARBA00004613"/>
    </source>
</evidence>
<evidence type="ECO:0000259" key="5">
    <source>
        <dbReference type="Pfam" id="PF06594"/>
    </source>
</evidence>
<dbReference type="PANTHER" id="PTHR38340:SF1">
    <property type="entry name" value="S-LAYER PROTEIN"/>
    <property type="match status" value="1"/>
</dbReference>
<dbReference type="InterPro" id="IPR010566">
    <property type="entry name" value="Haemolys_ca-bd"/>
</dbReference>
<dbReference type="SUPFAM" id="SSF51120">
    <property type="entry name" value="beta-Roll"/>
    <property type="match status" value="7"/>
</dbReference>
<evidence type="ECO:0000256" key="2">
    <source>
        <dbReference type="ARBA" id="ARBA00022525"/>
    </source>
</evidence>
<keyword evidence="3" id="KW-0106">Calcium</keyword>
<evidence type="ECO:0000256" key="3">
    <source>
        <dbReference type="ARBA" id="ARBA00022837"/>
    </source>
</evidence>
<proteinExistence type="predicted"/>
<keyword evidence="2" id="KW-0964">Secreted</keyword>
<organism evidence="6">
    <name type="scientific">Curvibacter symbiont subsp. Hydra magnipapillata</name>
    <dbReference type="NCBI Taxonomy" id="667019"/>
    <lineage>
        <taxon>Bacteria</taxon>
        <taxon>Pseudomonadati</taxon>
        <taxon>Pseudomonadota</taxon>
        <taxon>Betaproteobacteria</taxon>
        <taxon>Burkholderiales</taxon>
        <taxon>Comamonadaceae</taxon>
        <taxon>Curvibacter</taxon>
    </lineage>
</organism>
<name>C9Y913_CURXX</name>
<dbReference type="GO" id="GO:0005576">
    <property type="term" value="C:extracellular region"/>
    <property type="evidence" value="ECO:0007669"/>
    <property type="project" value="UniProtKB-SubCell"/>
</dbReference>
<comment type="subcellular location">
    <subcellularLocation>
        <location evidence="1">Secreted</location>
    </subcellularLocation>
</comment>
<dbReference type="PRINTS" id="PR00313">
    <property type="entry name" value="CABNDNGRPT"/>
</dbReference>
<sequence length="1771" mass="186944">MEAPVSKDYYDAIARRESGLRAPLDSPDRYSTENQFGYLGKYQLGTAALKEAGFYLGKVDKQYQNWSDDSWSFKAEVFGVTNKEEFLRSAPAQEAAVRSYTDKNWTYIQKYGLDKFIGSEVEGVQITAEGLLAGTHLVGIGATIDFVKNKNEKKDANGTSVKSYMKMFPPPSPYLAEEQKLRRQNSEIDSALIASLSFSQQQESGTNTSNQAQSEISRLARAQQAAADAAAQSAREAFRASETTYTNSSSPNYSQWSSSDYSGNSKSEMGREISSLTNRYGSSSTGDPIVIDLDGNGIELYSRNNSPAQFDFDDDGYAETTAWAGPQDGILVIDEGNDNQITQSKEIAFAKWTAAEGDTDLKGLAATFDSNHDGVLDARDQRFADFKVWKDANSNGVVDAGEMQTLAQAGIKSFNLKVKDGTNLSLDDGSVIHGLFDIQRADGKVIQGADVSLAYNDLGYRTRTDANGNTVVEFESGSALHYRNIGASEGNANFNLGTDTDTTLWVGASGNAGANILSASSKTTEVLLDGGAGDDILLGGSGDDILLDGEGADQLQGGAGNDQLFVDGADLAALSALTGSAKATRINGGDGYDSLVVLDNSQLNLVADDINVESVLAGSANDSITGKNNAVNYVFDGGTGNDNLTTAGGEDVLLGGAGNDTLKSGAGADVLSGGEGTDRLEGGAGDDVYVLNRGDGADRILDYAEDWYKQKYSYQEQVSYSEQYNYYESVYHTDGKSGSYVNELRSGYRAATRMEDRNGYRDVFGEIDGGIDTLQFGLGISVQDLVLSRVGEDMVVSLRASDNENALSADSVTVEGWADTKNRIENFAFTDGNLLDFSQIVNAQSGMGANDTLSGTAEGDFMSGGGGNDTLSGAAGKDILVGGTGDDSLDGGADKDFLFAGAGNDTLIGGDGNDYLIAEAGDDVLEGGDGDDVLVGMDGNDTLRGGAGKDMLLGGVGVDILQGGGGDDTYFYFRGDGKDQIFDNLEHQETYQEQVYTGQVYEDYGKGGNWVNQYRTETRVRTVQDDGGKDSLQFGQGIVLDDLFFAMSGSDLVVGLREEANTLLADMDDQVTIKQWNNVKNRIETFGFADGLSLNMGNIDQVASGYGADDTLTGHAGGDLLSGGAGNDALNGLGGNDYLIGGAGNDQLNGGDGNDDLFGGAGDDTLEGGEGVDYLIGGSGADTINGGNGNDVITGGAGNDILNGGRGNDVYHFNRGDGQDTINEAALGTETIQESYTYTEQVLQTQSDGKSSYQVWVNETRTGYRSVLRAVEGGEDTLQFGRNIDISDIMLERNGSDMVISLLPLTGTEVTDSITIKGWDTPEYRIENLRFINDFAVDIGDIADARKGTTGNDVLTADTNVATWLGGGAGNDTLTGSSAADILHGAAGADTLNGGTGDDVYIFGRGDGKDILNDSGSAGVGTDKSRPGGDKLLFGTNITMEDLVLQRFGEDMVVYLRDRNNPEGALSALTDSVTITNWSNTNNRVEVFQFFDGKDFDVSGITNTYLGQGGADIADTLTGSAGADWMDGFAGNDTLRAGAGKDFVQGGSGNDTIYGEADDDLLSGGLGNDTVYGGTGNDIVVGDAGNDSLFGDEGNDVLAGGKGDDILNGGAGDDFIMGDAGNDTYQASTGFDTYRFGFGDGNDTYIGSEQADINGTDVIQLESGVTKESLWFERVGNDLTMRLLGATDTMTFKDWYYSDDAIKRAQTDTAQRYVYGFEVNGELLTYNKVQTLVNAMNGFTPNDGQSVYGVNAVELPGSVRSAVNSAWVSVA</sequence>
<evidence type="ECO:0000313" key="6">
    <source>
        <dbReference type="EMBL" id="CBA28210.1"/>
    </source>
</evidence>
<accession>C9Y913</accession>
<dbReference type="PROSITE" id="PS00018">
    <property type="entry name" value="EF_HAND_1"/>
    <property type="match status" value="1"/>
</dbReference>
<reference evidence="6" key="1">
    <citation type="journal article" date="2010" name="Nature">
        <title>The dynamic genome of Hydra.</title>
        <authorList>
            <person name="Chapman J.A."/>
            <person name="Kirkness E.F."/>
            <person name="Simakov O."/>
            <person name="Hampson S.E."/>
            <person name="Mitros T."/>
            <person name="Weinmaier T."/>
            <person name="Rattei T."/>
            <person name="Balasubramanian P.G."/>
            <person name="Borman J."/>
            <person name="Busam D."/>
            <person name="Disbennett K."/>
            <person name="Pfannkoch C."/>
            <person name="Sumin N."/>
            <person name="Sutton G."/>
            <person name="Viswanathan L."/>
            <person name="Walenz B."/>
            <person name="Goodstein D.M."/>
            <person name="Hellsten U."/>
            <person name="Kawashima T."/>
            <person name="Prochnik S.E."/>
            <person name="Putnam N.H."/>
            <person name="Shu S."/>
            <person name="Blumberg B."/>
            <person name="Dana C.E."/>
            <person name="Gee L."/>
            <person name="Kibler D.F."/>
            <person name="Law L."/>
            <person name="Lindgens D."/>
            <person name="Martinez D.E."/>
            <person name="Peng J."/>
            <person name="Wigge P.A."/>
            <person name="Bertulat B."/>
            <person name="Guder C."/>
            <person name="Nakamura Y."/>
            <person name="Ozbek S."/>
            <person name="Watanabe H."/>
            <person name="Khalturin K."/>
            <person name="Hemmrich G."/>
            <person name="Franke A."/>
            <person name="Augustin R."/>
            <person name="Fraune S."/>
            <person name="Hayakawa E."/>
            <person name="Hayakawa S."/>
            <person name="Hirose M."/>
            <person name="Hwang J."/>
            <person name="Ikeo K."/>
            <person name="Nishimiya-Fujisawa C."/>
            <person name="Ogura A."/>
            <person name="Takahashi T."/>
            <person name="Steinmetz P.R."/>
            <person name="Zhang X."/>
            <person name="Aufschnaiter R."/>
            <person name="Eder M.K."/>
            <person name="Gorny A.K."/>
            <person name="Salvenmoser W."/>
            <person name="Heimberg A.M."/>
            <person name="Wheeler B.M."/>
            <person name="Peterson K.J."/>
            <person name="Boettger A."/>
            <person name="Tischler P."/>
            <person name="Wolf A."/>
            <person name="Gojobori T."/>
            <person name="Remington K.A."/>
            <person name="Strausberg R.L."/>
            <person name="Venter J."/>
            <person name="Technau U."/>
            <person name="Hobmayer B."/>
            <person name="Bosch T.C."/>
            <person name="Holstein T.W."/>
            <person name="Fujisawa T."/>
            <person name="Bode H.R."/>
            <person name="David C.N."/>
            <person name="Rokhsar D.S."/>
            <person name="Steele R.E."/>
        </authorList>
    </citation>
    <scope>NUCLEOTIDE SEQUENCE</scope>
</reference>